<evidence type="ECO:0000313" key="5">
    <source>
        <dbReference type="EMBL" id="CEP25864.1"/>
    </source>
</evidence>
<feature type="domain" description="GST C-terminal" evidence="4">
    <location>
        <begin position="161"/>
        <end position="300"/>
    </location>
</feature>
<reference evidence="5" key="1">
    <citation type="submission" date="2014-08" db="EMBL/GenBank/DDBJ databases">
        <authorList>
            <person name="Falentin Helene"/>
        </authorList>
    </citation>
    <scope>NUCLEOTIDE SEQUENCE</scope>
</reference>
<feature type="site" description="Lowers pKa of active site Cys" evidence="3">
    <location>
        <position position="257"/>
    </location>
</feature>
<dbReference type="SUPFAM" id="SSF47616">
    <property type="entry name" value="GST C-terminal domain-like"/>
    <property type="match status" value="1"/>
</dbReference>
<feature type="site" description="Lowers pKa of active site Cys" evidence="3">
    <location>
        <position position="300"/>
    </location>
</feature>
<dbReference type="Pfam" id="PF13410">
    <property type="entry name" value="GST_C_2"/>
    <property type="match status" value="1"/>
</dbReference>
<feature type="active site" description="Nucleophile" evidence="1">
    <location>
        <position position="68"/>
    </location>
</feature>
<dbReference type="InterPro" id="IPR010987">
    <property type="entry name" value="Glutathione-S-Trfase_C-like"/>
</dbReference>
<feature type="active site" description="Proton donor/acceptor" evidence="1">
    <location>
        <position position="199"/>
    </location>
</feature>
<feature type="binding site" evidence="2">
    <location>
        <position position="101"/>
    </location>
    <ligand>
        <name>glutathione</name>
        <dbReference type="ChEBI" id="CHEBI:57925"/>
    </ligand>
</feature>
<dbReference type="PIRSF" id="PIRSF015753">
    <property type="entry name" value="GST"/>
    <property type="match status" value="1"/>
</dbReference>
<dbReference type="PANTHER" id="PTHR32419:SF6">
    <property type="entry name" value="GLUTATHIONE S-TRANSFERASE OMEGA-LIKE 1-RELATED"/>
    <property type="match status" value="1"/>
</dbReference>
<dbReference type="SFLD" id="SFLDS00019">
    <property type="entry name" value="Glutathione_Transferase_(cytos"/>
    <property type="match status" value="1"/>
</dbReference>
<dbReference type="InterPro" id="IPR040079">
    <property type="entry name" value="Glutathione_S-Trfase"/>
</dbReference>
<dbReference type="SFLD" id="SFLDG01148">
    <property type="entry name" value="Xi_(cytGST)"/>
    <property type="match status" value="1"/>
</dbReference>
<dbReference type="GO" id="GO:0004364">
    <property type="term" value="F:glutathione transferase activity"/>
    <property type="evidence" value="ECO:0007669"/>
    <property type="project" value="InterPro"/>
</dbReference>
<evidence type="ECO:0000259" key="4">
    <source>
        <dbReference type="PROSITE" id="PS50405"/>
    </source>
</evidence>
<gene>
    <name evidence="5" type="primary">Gst</name>
    <name evidence="5" type="ORF">PFCIRM138_02770</name>
</gene>
<organism evidence="5">
    <name type="scientific">Propionibacterium freudenreichii subsp. freudenreichii</name>
    <dbReference type="NCBI Taxonomy" id="66712"/>
    <lineage>
        <taxon>Bacteria</taxon>
        <taxon>Bacillati</taxon>
        <taxon>Actinomycetota</taxon>
        <taxon>Actinomycetes</taxon>
        <taxon>Propionibacteriales</taxon>
        <taxon>Propionibacteriaceae</taxon>
        <taxon>Propionibacterium</taxon>
    </lineage>
</organism>
<proteinExistence type="predicted"/>
<sequence>MSTKSTTVGFQLAAPETSHIATSENAHEIGAHGEFSRQDNAFTTPFGDGPGQLPVEAGRYRLIVARICPWAHRQLITREVLGLTDAISVGVTAPVRTDNGWRFSLDPGDKDPVLGIEYLNEAYLAADPGYDRRGTVPAVVDVTTGKVVQNDYHRLSNYWEVAWRRLQPDDAPDLYPSSLRPAIDEMSRLNFHAVNNGVYKAGFAHTQEAYEQAFDALFARLDALEQLLGQQRFLLGEHITDSDVRLFPTLVRFDTAYYVAFRTNRNRLIDFPNLWNYARELYAMPGWGSTTDFQAIKLGYFGSTNVTGAARVIIPKGPDLSGWDQASTRAEQFGDGDVYLRH</sequence>
<feature type="binding site" evidence="2">
    <location>
        <begin position="133"/>
        <end position="136"/>
    </location>
    <ligand>
        <name>glutathione</name>
        <dbReference type="ChEBI" id="CHEBI:57925"/>
    </ligand>
</feature>
<keyword evidence="5" id="KW-0808">Transferase</keyword>
<dbReference type="InterPro" id="IPR047047">
    <property type="entry name" value="GST_Omega-like_C"/>
</dbReference>
<dbReference type="SFLD" id="SFLDG01206">
    <property type="entry name" value="Xi.1"/>
    <property type="match status" value="1"/>
</dbReference>
<evidence type="ECO:0000256" key="1">
    <source>
        <dbReference type="PIRSR" id="PIRSR015753-1"/>
    </source>
</evidence>
<dbReference type="InterPro" id="IPR036282">
    <property type="entry name" value="Glutathione-S-Trfase_C_sf"/>
</dbReference>
<evidence type="ECO:0000256" key="3">
    <source>
        <dbReference type="PIRSR" id="PIRSR015753-3"/>
    </source>
</evidence>
<dbReference type="PROSITE" id="PS50405">
    <property type="entry name" value="GST_CTER"/>
    <property type="match status" value="1"/>
</dbReference>
<dbReference type="Gene3D" id="3.40.30.10">
    <property type="entry name" value="Glutaredoxin"/>
    <property type="match status" value="1"/>
</dbReference>
<name>A0A0B7NXV4_PROFF</name>
<dbReference type="EMBL" id="LM676387">
    <property type="protein sequence ID" value="CEP25864.1"/>
    <property type="molecule type" value="Genomic_DNA"/>
</dbReference>
<dbReference type="PANTHER" id="PTHR32419">
    <property type="entry name" value="GLUTATHIONYL-HYDROQUINONE REDUCTASE"/>
    <property type="match status" value="1"/>
</dbReference>
<protein>
    <submittedName>
        <fullName evidence="5">Glutathione S-transferase</fullName>
    </submittedName>
</protein>
<dbReference type="Gene3D" id="1.20.1050.10">
    <property type="match status" value="1"/>
</dbReference>
<accession>A0A0B7NXV4</accession>
<dbReference type="CDD" id="cd03190">
    <property type="entry name" value="GST_C_Omega_like"/>
    <property type="match status" value="1"/>
</dbReference>
<dbReference type="AlphaFoldDB" id="A0A0B7NXV4"/>
<dbReference type="GO" id="GO:0005737">
    <property type="term" value="C:cytoplasm"/>
    <property type="evidence" value="ECO:0007669"/>
    <property type="project" value="TreeGrafter"/>
</dbReference>
<evidence type="ECO:0000256" key="2">
    <source>
        <dbReference type="PIRSR" id="PIRSR015753-2"/>
    </source>
</evidence>
<dbReference type="InterPro" id="IPR016639">
    <property type="entry name" value="GST_Omega/GSH"/>
</dbReference>